<dbReference type="PROSITE" id="PS50977">
    <property type="entry name" value="HTH_TETR_2"/>
    <property type="match status" value="1"/>
</dbReference>
<dbReference type="PANTHER" id="PTHR30328">
    <property type="entry name" value="TRANSCRIPTIONAL REPRESSOR"/>
    <property type="match status" value="1"/>
</dbReference>
<dbReference type="InterPro" id="IPR036271">
    <property type="entry name" value="Tet_transcr_reg_TetR-rel_C_sf"/>
</dbReference>
<evidence type="ECO:0000256" key="1">
    <source>
        <dbReference type="ARBA" id="ARBA00023125"/>
    </source>
</evidence>
<proteinExistence type="predicted"/>
<organism evidence="5 6">
    <name type="scientific">Mycobacteroides chelonae</name>
    <name type="common">Mycobacterium chelonae</name>
    <dbReference type="NCBI Taxonomy" id="1774"/>
    <lineage>
        <taxon>Bacteria</taxon>
        <taxon>Bacillati</taxon>
        <taxon>Actinomycetota</taxon>
        <taxon>Actinomycetes</taxon>
        <taxon>Mycobacteriales</taxon>
        <taxon>Mycobacteriaceae</taxon>
        <taxon>Mycobacteroides</taxon>
    </lineage>
</organism>
<reference evidence="4 7" key="1">
    <citation type="submission" date="2016-10" db="EMBL/GenBank/DDBJ databases">
        <title>Evaluation of Human, Animal and Environmental Mycobacterium chelonae Isolates by Core Genome Phylogenomic Analysis, Targeted Gene Comparison, and Anti-microbial Susceptibility Patterns: A Tale of Mistaken Identities.</title>
        <authorList>
            <person name="Fogelson S.B."/>
            <person name="Camus A.C."/>
            <person name="Lorenz W."/>
            <person name="Vasireddy R."/>
            <person name="Vasireddy S."/>
            <person name="Smith T."/>
            <person name="Brown-Elliott B.A."/>
            <person name="Wallace R.J.Jr."/>
            <person name="Hasan N.A."/>
            <person name="Reischl U."/>
            <person name="Sanchez S."/>
        </authorList>
    </citation>
    <scope>NUCLEOTIDE SEQUENCE [LARGE SCALE GENOMIC DNA]</scope>
    <source>
        <strain evidence="4 7">42895</strain>
    </source>
</reference>
<name>A0A1S1K4I1_MYCCH</name>
<dbReference type="PRINTS" id="PR00455">
    <property type="entry name" value="HTHTETR"/>
</dbReference>
<dbReference type="Proteomes" id="UP000180113">
    <property type="component" value="Unassembled WGS sequence"/>
</dbReference>
<dbReference type="InterPro" id="IPR041467">
    <property type="entry name" value="Sco4008_C"/>
</dbReference>
<dbReference type="Pfam" id="PF00440">
    <property type="entry name" value="TetR_N"/>
    <property type="match status" value="1"/>
</dbReference>
<evidence type="ECO:0000313" key="6">
    <source>
        <dbReference type="Proteomes" id="UP000180043"/>
    </source>
</evidence>
<dbReference type="RefSeq" id="WP_057969882.1">
    <property type="nucleotide sequence ID" value="NZ_CP058976.1"/>
</dbReference>
<feature type="DNA-binding region" description="H-T-H motif" evidence="2">
    <location>
        <begin position="29"/>
        <end position="48"/>
    </location>
</feature>
<dbReference type="InterPro" id="IPR001647">
    <property type="entry name" value="HTH_TetR"/>
</dbReference>
<dbReference type="GO" id="GO:0006355">
    <property type="term" value="P:regulation of DNA-templated transcription"/>
    <property type="evidence" value="ECO:0007669"/>
    <property type="project" value="UniProtKB-ARBA"/>
</dbReference>
<dbReference type="SUPFAM" id="SSF46689">
    <property type="entry name" value="Homeodomain-like"/>
    <property type="match status" value="1"/>
</dbReference>
<feature type="domain" description="HTH tetR-type" evidence="3">
    <location>
        <begin position="6"/>
        <end position="66"/>
    </location>
</feature>
<dbReference type="SUPFAM" id="SSF48498">
    <property type="entry name" value="Tetracyclin repressor-like, C-terminal domain"/>
    <property type="match status" value="1"/>
</dbReference>
<gene>
    <name evidence="4" type="ORF">BKG62_09070</name>
    <name evidence="5" type="ORF">BKG82_22725</name>
</gene>
<evidence type="ECO:0000313" key="7">
    <source>
        <dbReference type="Proteomes" id="UP000180113"/>
    </source>
</evidence>
<dbReference type="AlphaFoldDB" id="A0A1S1K4I1"/>
<dbReference type="PANTHER" id="PTHR30328:SF54">
    <property type="entry name" value="HTH-TYPE TRANSCRIPTIONAL REPRESSOR SCO4008"/>
    <property type="match status" value="1"/>
</dbReference>
<evidence type="ECO:0000259" key="3">
    <source>
        <dbReference type="PROSITE" id="PS50977"/>
    </source>
</evidence>
<evidence type="ECO:0000256" key="2">
    <source>
        <dbReference type="PROSITE-ProRule" id="PRU00335"/>
    </source>
</evidence>
<dbReference type="GO" id="GO:0003677">
    <property type="term" value="F:DNA binding"/>
    <property type="evidence" value="ECO:0007669"/>
    <property type="project" value="UniProtKB-UniRule"/>
</dbReference>
<protein>
    <submittedName>
        <fullName evidence="5">TetR family transcriptional regulator</fullName>
    </submittedName>
</protein>
<dbReference type="InterPro" id="IPR050109">
    <property type="entry name" value="HTH-type_TetR-like_transc_reg"/>
</dbReference>
<dbReference type="EMBL" id="MLHW01000009">
    <property type="protein sequence ID" value="OHT51103.1"/>
    <property type="molecule type" value="Genomic_DNA"/>
</dbReference>
<reference evidence="5 6" key="2">
    <citation type="submission" date="2016-10" db="EMBL/GenBank/DDBJ databases">
        <title>Evaluation of Human, Veterinary and Environmental Mycobacterium chelonae Isolates by Core Genome Phylogenomic Analysis, Targeted Gene Comparison, and Anti-microbial Susceptibility Patterns: A Tale of Mistaken Identities.</title>
        <authorList>
            <person name="Fogelson S.B."/>
            <person name="Camus A.C."/>
            <person name="Lorenz W."/>
            <person name="Vasireddy R."/>
            <person name="Vasireddy S."/>
            <person name="Smith T."/>
            <person name="Brown-Elliott B.A."/>
            <person name="Wallace R.J.Jr."/>
            <person name="Hasan N.A."/>
            <person name="Reischl U."/>
            <person name="Sanchez S."/>
        </authorList>
    </citation>
    <scope>NUCLEOTIDE SEQUENCE [LARGE SCALE GENOMIC DNA]</scope>
    <source>
        <strain evidence="5 6">15515</strain>
    </source>
</reference>
<evidence type="ECO:0000313" key="5">
    <source>
        <dbReference type="EMBL" id="OHU51420.1"/>
    </source>
</evidence>
<dbReference type="Proteomes" id="UP000180043">
    <property type="component" value="Unassembled WGS sequence"/>
</dbReference>
<dbReference type="Pfam" id="PF17926">
    <property type="entry name" value="TetR_C_21"/>
    <property type="match status" value="1"/>
</dbReference>
<evidence type="ECO:0000313" key="4">
    <source>
        <dbReference type="EMBL" id="OHT51103.1"/>
    </source>
</evidence>
<keyword evidence="1 2" id="KW-0238">DNA-binding</keyword>
<dbReference type="EMBL" id="MLIQ01000023">
    <property type="protein sequence ID" value="OHU51420.1"/>
    <property type="molecule type" value="Genomic_DNA"/>
</dbReference>
<accession>A0A1S1K4I1</accession>
<dbReference type="Gene3D" id="1.10.357.10">
    <property type="entry name" value="Tetracycline Repressor, domain 2"/>
    <property type="match status" value="1"/>
</dbReference>
<sequence>MPPDSTETKRRILAAARQEFAEFGLAGARIDRVAEHAAANKRSIYAHFGPKEHLFDLVVADALTTMAGDVQFNPDDLADYAGRLFDYLLAHPATLRLTVWANLERPTTTTQEAQTYRTKTDALRGQYGDHAVDVLVLVLGLVTAWFSASPALTSDSSITATNSQTMTSRRTLMVQSVAAMTAPLRRQS</sequence>
<comment type="caution">
    <text evidence="5">The sequence shown here is derived from an EMBL/GenBank/DDBJ whole genome shotgun (WGS) entry which is preliminary data.</text>
</comment>
<dbReference type="InterPro" id="IPR009057">
    <property type="entry name" value="Homeodomain-like_sf"/>
</dbReference>